<proteinExistence type="inferred from homology"/>
<dbReference type="RefSeq" id="WP_098192806.1">
    <property type="nucleotide sequence ID" value="NZ_CP023777.1"/>
</dbReference>
<sequence>MKNLFISLGLLLITRIGMAQERPNIVFIISDDHAYQAISAYGSKLAQTPNIDRIANGGARFTNALVTNSICGPSRACFITGKYNHKNGFKTNESVHFDMTQEHFPRLLKNNGYQVAWIGKMHLEAIPQGFDYFKIVPQQGRYYNPVFISPNDTATYTGYISDLITQFTTDWLDKRDTTKPFMLVVGEKATHREWSPDIQDLGAYDDSTFALPPTFFDDYNGRVAAQNQDMTISKTMQMAYDLKIHVDYDKSWVYRNMNKAQKDAYKAYYEDKISREFDSLKPTGKALAEWKYQRYLKDYLSTAKSLDRNVGRILDYLDAHGLSKNTIVVYASDQGFYMGEHGWFDKRFMYEESLKTAFLMRWPGKIKPGSVVNDMVLNIDWGPTLMDAAGLKASPTMQGESFLPIVTGKSYKNWRKAAFYHYYEYPEPHHVAPHFGVRTGKYTLIRFYGPHNDWELYDLKKDPTQVHNVYNDPAYAATKKALTASLQQLIKKYDDKEAAEVLKKEM</sequence>
<dbReference type="PANTHER" id="PTHR43108">
    <property type="entry name" value="N-ACETYLGLUCOSAMINE-6-SULFATASE FAMILY MEMBER"/>
    <property type="match status" value="1"/>
</dbReference>
<dbReference type="EMBL" id="CP023777">
    <property type="protein sequence ID" value="ATL46418.1"/>
    <property type="molecule type" value="Genomic_DNA"/>
</dbReference>
<dbReference type="PROSITE" id="PS00523">
    <property type="entry name" value="SULFATASE_1"/>
    <property type="match status" value="1"/>
</dbReference>
<evidence type="ECO:0000256" key="2">
    <source>
        <dbReference type="ARBA" id="ARBA00022801"/>
    </source>
</evidence>
<dbReference type="GO" id="GO:0016787">
    <property type="term" value="F:hydrolase activity"/>
    <property type="evidence" value="ECO:0007669"/>
    <property type="project" value="UniProtKB-KW"/>
</dbReference>
<reference evidence="4 5" key="1">
    <citation type="submission" date="2017-10" db="EMBL/GenBank/DDBJ databases">
        <title>Paenichitinophaga pekingensis gen. nov., sp. nov., isolated from activated sludge.</title>
        <authorList>
            <person name="Jin D."/>
            <person name="Kong X."/>
            <person name="Deng Y."/>
            <person name="Bai Z."/>
        </authorList>
    </citation>
    <scope>NUCLEOTIDE SEQUENCE [LARGE SCALE GENOMIC DNA]</scope>
    <source>
        <strain evidence="4 5">13</strain>
    </source>
</reference>
<dbReference type="SUPFAM" id="SSF53649">
    <property type="entry name" value="Alkaline phosphatase-like"/>
    <property type="match status" value="1"/>
</dbReference>
<dbReference type="Pfam" id="PF16347">
    <property type="entry name" value="SGSH_C"/>
    <property type="match status" value="1"/>
</dbReference>
<dbReference type="Proteomes" id="UP000220133">
    <property type="component" value="Chromosome"/>
</dbReference>
<evidence type="ECO:0000259" key="3">
    <source>
        <dbReference type="Pfam" id="PF16347"/>
    </source>
</evidence>
<evidence type="ECO:0000256" key="1">
    <source>
        <dbReference type="ARBA" id="ARBA00008779"/>
    </source>
</evidence>
<dbReference type="InterPro" id="IPR002591">
    <property type="entry name" value="Phosphodiest/P_Trfase"/>
</dbReference>
<feature type="domain" description="N-sulphoglucosamine sulphohydrolase C-terminal" evidence="3">
    <location>
        <begin position="339"/>
        <end position="491"/>
    </location>
</feature>
<dbReference type="Pfam" id="PF01663">
    <property type="entry name" value="Phosphodiest"/>
    <property type="match status" value="1"/>
</dbReference>
<dbReference type="InterPro" id="IPR024607">
    <property type="entry name" value="Sulfatase_CS"/>
</dbReference>
<keyword evidence="5" id="KW-1185">Reference proteome</keyword>
<dbReference type="AlphaFoldDB" id="A0A291QQZ7"/>
<protein>
    <submittedName>
        <fullName evidence="4">Sulfatase</fullName>
    </submittedName>
</protein>
<accession>A0A291QQZ7</accession>
<evidence type="ECO:0000313" key="5">
    <source>
        <dbReference type="Proteomes" id="UP000220133"/>
    </source>
</evidence>
<dbReference type="InterPro" id="IPR017850">
    <property type="entry name" value="Alkaline_phosphatase_core_sf"/>
</dbReference>
<dbReference type="CDD" id="cd16031">
    <property type="entry name" value="G6S_like"/>
    <property type="match status" value="1"/>
</dbReference>
<dbReference type="InterPro" id="IPR032506">
    <property type="entry name" value="SGSH_C"/>
</dbReference>
<gene>
    <name evidence="4" type="ORF">COR50_04080</name>
</gene>
<evidence type="ECO:0000313" key="4">
    <source>
        <dbReference type="EMBL" id="ATL46418.1"/>
    </source>
</evidence>
<dbReference type="PANTHER" id="PTHR43108:SF6">
    <property type="entry name" value="N-SULPHOGLUCOSAMINE SULPHOHYDROLASE"/>
    <property type="match status" value="1"/>
</dbReference>
<organism evidence="4 5">
    <name type="scientific">Chitinophaga caeni</name>
    <dbReference type="NCBI Taxonomy" id="2029983"/>
    <lineage>
        <taxon>Bacteria</taxon>
        <taxon>Pseudomonadati</taxon>
        <taxon>Bacteroidota</taxon>
        <taxon>Chitinophagia</taxon>
        <taxon>Chitinophagales</taxon>
        <taxon>Chitinophagaceae</taxon>
        <taxon>Chitinophaga</taxon>
    </lineage>
</organism>
<keyword evidence="2" id="KW-0378">Hydrolase</keyword>
<comment type="similarity">
    <text evidence="1">Belongs to the sulfatase family.</text>
</comment>
<dbReference type="Gene3D" id="3.40.720.10">
    <property type="entry name" value="Alkaline Phosphatase, subunit A"/>
    <property type="match status" value="1"/>
</dbReference>
<dbReference type="OrthoDB" id="9789742at2"/>
<name>A0A291QQZ7_9BACT</name>
<dbReference type="KEGG" id="cbae:COR50_04080"/>